<gene>
    <name evidence="1" type="ORF">EGYM00392_LOCUS11600</name>
</gene>
<proteinExistence type="predicted"/>
<name>A0A7S1N6S4_9EUGL</name>
<sequence length="149" mass="16225">MEESVRRNLAATRSSRARFAQAACQAQANLESSVLQTMQPFVDQARPRGVLLSGGAFLNTFLNTAIYLHFGLPTHVAPSPSDLGLSIGAVWLHRPPVRRQTGVFWQGEEPRNLAMFRANMSSNAEARNTSSQTLANLLSKGKIVGIMMG</sequence>
<dbReference type="EMBL" id="HBGA01032237">
    <property type="protein sequence ID" value="CAD9000527.1"/>
    <property type="molecule type" value="Transcribed_RNA"/>
</dbReference>
<accession>A0A7S1N6S4</accession>
<organism evidence="1">
    <name type="scientific">Eutreptiella gymnastica</name>
    <dbReference type="NCBI Taxonomy" id="73025"/>
    <lineage>
        <taxon>Eukaryota</taxon>
        <taxon>Discoba</taxon>
        <taxon>Euglenozoa</taxon>
        <taxon>Euglenida</taxon>
        <taxon>Spirocuta</taxon>
        <taxon>Euglenophyceae</taxon>
        <taxon>Eutreptiales</taxon>
        <taxon>Eutreptiaceae</taxon>
        <taxon>Eutreptiella</taxon>
    </lineage>
</organism>
<evidence type="ECO:0000313" key="1">
    <source>
        <dbReference type="EMBL" id="CAD9000527.1"/>
    </source>
</evidence>
<dbReference type="AlphaFoldDB" id="A0A7S1N6S4"/>
<reference evidence="1" key="1">
    <citation type="submission" date="2021-01" db="EMBL/GenBank/DDBJ databases">
        <authorList>
            <person name="Corre E."/>
            <person name="Pelletier E."/>
            <person name="Niang G."/>
            <person name="Scheremetjew M."/>
            <person name="Finn R."/>
            <person name="Kale V."/>
            <person name="Holt S."/>
            <person name="Cochrane G."/>
            <person name="Meng A."/>
            <person name="Brown T."/>
            <person name="Cohen L."/>
        </authorList>
    </citation>
    <scope>NUCLEOTIDE SEQUENCE</scope>
    <source>
        <strain evidence="1">NIES-381</strain>
    </source>
</reference>
<dbReference type="PANTHER" id="PTHR34847">
    <property type="entry name" value="NODULATION PROTEIN U"/>
    <property type="match status" value="1"/>
</dbReference>
<dbReference type="PANTHER" id="PTHR34847:SF1">
    <property type="entry name" value="NODULATION PROTEIN U"/>
    <property type="match status" value="1"/>
</dbReference>
<evidence type="ECO:0008006" key="2">
    <source>
        <dbReference type="Google" id="ProtNLM"/>
    </source>
</evidence>
<protein>
    <recommendedName>
        <fullName evidence="2">Carbamoyltransferase domain-containing protein</fullName>
    </recommendedName>
</protein>
<dbReference type="Gene3D" id="3.30.420.40">
    <property type="match status" value="1"/>
</dbReference>
<dbReference type="InterPro" id="IPR051338">
    <property type="entry name" value="NodU/CmcH_Carbamoyltrnsfr"/>
</dbReference>